<evidence type="ECO:0000313" key="3">
    <source>
        <dbReference type="EMBL" id="AGF79645.1"/>
    </source>
</evidence>
<dbReference type="STRING" id="1167006.UWK_03116"/>
<feature type="domain" description="6-hydroxymethylpterin diphosphokinase MptE-like" evidence="1">
    <location>
        <begin position="706"/>
        <end position="865"/>
    </location>
</feature>
<sequence length="1103" mass="125744">MKRTIQSVMDPELQLNTKSDLVYYITFPDNYNPAVEYPLIISIDGYGGHPGSEYQSEKLRPYLSEKYESIVVGVSYHGINRTGSVVEFSPEAWESIFDLEPGEFTKRFVAGKPMDKIFDDIFAFLVERKISRLSPLLAVKTTLPDKYSSFGFLPAIEHLNVLYDILSNYKIKLSEINILGTSYGGYIALLMGKFAPHTFNFIIDNSGFVATQFSEIHPSLVTSSASYMRMVNGKRYEIPATTKSLWENNEFSEKYFSDANRMIRNVTVKEHMLESDTKYFSYHSKKDIIALLAEKKMFCDKLKEFAYVDFSEIGDKEIDGSLFKNLNHGMNASLRKLYDVTFQKNALVNKQHKYQTDFHLKSKHVFDCFSKKYEFTYCLDKGLEVKVTSLKMNPSVSNHNNCIDDKDIPLNSTMQNDMKKQPTIGTKTLTLTHLPPSYKNDIFNQNLAYFKAKHPSLYNMVINHKCNEYWLCSNPDGSPNIYEIKSNSPLYKVYNKKSLFDNINKNISGLSANATIAEAFVGGGNDRWKINSPIQCQMLNDLFANGIFKKLGVNYDNLAPFNNYKTDFMPLVRVYGIGLGYHITELLRTRNVCYMTIYEPHLDLFYTSLFTVPWNLLFKYFDTNGKGVNLVIGDTADKAVLSNITFIKNRFMPLTSYFYRLNHLNSLQSKELIQKEPQSDSIERSQSDAGWYEDQRTGFYMSARNIKKRNKFYTGRRTKKTFRAFVVGSGPSLNDSISYIEKHQNDALIFSCGSAITPLLKAGIIPDYEIVQERTWHFPKHEEKHDLALVKQISLLKLNVVSPKIDHYYKETLVFQKFRDPGSSFLGKDYAVTTAVNPTVTNAGIAISAALGAKEVYLFGVDYGAPAEGKKMHAANTLHDHSPVDDSVDAKATSDIPGNFGSTIRTTSVLSWSLQTTEMKIAEFPKIRWYNVGEGARISGAIPTKVENLPKKYSGKTSKKDLRKQVSSCFNNNYSSDEILNRLKTVQMNQIEEYLQSLLGFTTATPQTREEIINTLQLLYSAVNVGKNQTNFLPSSLLPYGFMQFITSVFIQCSMEPTDEGAVQFFETSKRILAEYINSIQTDIQKMLDYIERDEETELIEAW</sequence>
<dbReference type="Pfam" id="PF11144">
    <property type="entry name" value="DUF2920"/>
    <property type="match status" value="1"/>
</dbReference>
<dbReference type="InterPro" id="IPR022605">
    <property type="entry name" value="DUF2920"/>
</dbReference>
<name>M1PJ97_DESSD</name>
<dbReference type="Proteomes" id="UP000011721">
    <property type="component" value="Chromosome"/>
</dbReference>
<dbReference type="InterPro" id="IPR029058">
    <property type="entry name" value="AB_hydrolase_fold"/>
</dbReference>
<feature type="domain" description="Glycosyltransferase Maf N-terminal" evidence="2">
    <location>
        <begin position="443"/>
        <end position="660"/>
    </location>
</feature>
<dbReference type="InterPro" id="IPR045376">
    <property type="entry name" value="Maf_N"/>
</dbReference>
<dbReference type="OrthoDB" id="5404763at2"/>
<gene>
    <name evidence="3" type="ordered locus">UWK_03116</name>
</gene>
<evidence type="ECO:0000259" key="2">
    <source>
        <dbReference type="Pfam" id="PF20157"/>
    </source>
</evidence>
<dbReference type="AlphaFoldDB" id="M1PJ97"/>
<proteinExistence type="predicted"/>
<dbReference type="InterPro" id="IPR002826">
    <property type="entry name" value="MptE-like"/>
</dbReference>
<accession>M1PJ97</accession>
<evidence type="ECO:0000259" key="1">
    <source>
        <dbReference type="Pfam" id="PF01973"/>
    </source>
</evidence>
<dbReference type="KEGG" id="dsf:UWK_03116"/>
<dbReference type="Pfam" id="PF20157">
    <property type="entry name" value="Maf_flag10_N"/>
    <property type="match status" value="1"/>
</dbReference>
<dbReference type="EMBL" id="CP003985">
    <property type="protein sequence ID" value="AGF79645.1"/>
    <property type="molecule type" value="Genomic_DNA"/>
</dbReference>
<dbReference type="Gene3D" id="3.40.50.1820">
    <property type="entry name" value="alpha/beta hydrolase"/>
    <property type="match status" value="1"/>
</dbReference>
<reference evidence="4" key="1">
    <citation type="journal article" date="2013" name="Stand. Genomic Sci.">
        <title>Complete genome sequence of Desulfocapsa sulfexigens, a marine deltaproteobacterium specialized in disproportionating inorganic sulfur compounds.</title>
        <authorList>
            <person name="Finster K.W."/>
            <person name="Kjeldsen K.U."/>
            <person name="Kube M."/>
            <person name="Reinhardt R."/>
            <person name="Mussmann M."/>
            <person name="Amann R."/>
            <person name="Schreiber L."/>
        </authorList>
    </citation>
    <scope>NUCLEOTIDE SEQUENCE [LARGE SCALE GENOMIC DNA]</scope>
    <source>
        <strain evidence="4">DSM 10523 / SB164P1</strain>
    </source>
</reference>
<dbReference type="SUPFAM" id="SSF53474">
    <property type="entry name" value="alpha/beta-Hydrolases"/>
    <property type="match status" value="1"/>
</dbReference>
<dbReference type="eggNOG" id="COG2604">
    <property type="taxonomic scope" value="Bacteria"/>
</dbReference>
<dbReference type="PANTHER" id="PTHR41786:SF1">
    <property type="entry name" value="6-HYDROXYMETHYLPTERIN DIPHOSPHOKINASE MPTE-LIKE DOMAIN-CONTAINING PROTEIN"/>
    <property type="match status" value="1"/>
</dbReference>
<dbReference type="HOGENOM" id="CLU_282816_0_0_7"/>
<keyword evidence="4" id="KW-1185">Reference proteome</keyword>
<dbReference type="Pfam" id="PF01973">
    <property type="entry name" value="MptE-like"/>
    <property type="match status" value="1"/>
</dbReference>
<evidence type="ECO:0000313" key="4">
    <source>
        <dbReference type="Proteomes" id="UP000011721"/>
    </source>
</evidence>
<protein>
    <recommendedName>
        <fullName evidence="5">DUF115 domain-containing protein</fullName>
    </recommendedName>
</protein>
<dbReference type="PATRIC" id="fig|1167006.5.peg.3363"/>
<organism evidence="3 4">
    <name type="scientific">Desulfocapsa sulfexigens (strain DSM 10523 / SB164P1)</name>
    <dbReference type="NCBI Taxonomy" id="1167006"/>
    <lineage>
        <taxon>Bacteria</taxon>
        <taxon>Pseudomonadati</taxon>
        <taxon>Thermodesulfobacteriota</taxon>
        <taxon>Desulfobulbia</taxon>
        <taxon>Desulfobulbales</taxon>
        <taxon>Desulfocapsaceae</taxon>
        <taxon>Desulfocapsa</taxon>
    </lineage>
</organism>
<evidence type="ECO:0008006" key="5">
    <source>
        <dbReference type="Google" id="ProtNLM"/>
    </source>
</evidence>
<dbReference type="RefSeq" id="WP_015405329.1">
    <property type="nucleotide sequence ID" value="NC_020304.1"/>
</dbReference>
<dbReference type="PANTHER" id="PTHR41786">
    <property type="entry name" value="MOTILITY ACCESSORY FACTOR MAF"/>
    <property type="match status" value="1"/>
</dbReference>